<dbReference type="Proteomes" id="UP001054945">
    <property type="component" value="Unassembled WGS sequence"/>
</dbReference>
<organism evidence="1 2">
    <name type="scientific">Caerostris extrusa</name>
    <name type="common">Bark spider</name>
    <name type="synonym">Caerostris bankana</name>
    <dbReference type="NCBI Taxonomy" id="172846"/>
    <lineage>
        <taxon>Eukaryota</taxon>
        <taxon>Metazoa</taxon>
        <taxon>Ecdysozoa</taxon>
        <taxon>Arthropoda</taxon>
        <taxon>Chelicerata</taxon>
        <taxon>Arachnida</taxon>
        <taxon>Araneae</taxon>
        <taxon>Araneomorphae</taxon>
        <taxon>Entelegynae</taxon>
        <taxon>Araneoidea</taxon>
        <taxon>Araneidae</taxon>
        <taxon>Caerostris</taxon>
    </lineage>
</organism>
<gene>
    <name evidence="1" type="ORF">CEXT_332941</name>
</gene>
<dbReference type="AlphaFoldDB" id="A0AAV4S280"/>
<sequence>MSECTPSHHPAFIRCPNPLPNHSFSRTMCNTTLQSSDIASIADEHAPAFQRRLIKRIKSALIKRGEEQPASPITR</sequence>
<reference evidence="1 2" key="1">
    <citation type="submission" date="2021-06" db="EMBL/GenBank/DDBJ databases">
        <title>Caerostris extrusa draft genome.</title>
        <authorList>
            <person name="Kono N."/>
            <person name="Arakawa K."/>
        </authorList>
    </citation>
    <scope>NUCLEOTIDE SEQUENCE [LARGE SCALE GENOMIC DNA]</scope>
</reference>
<name>A0AAV4S280_CAEEX</name>
<evidence type="ECO:0000313" key="1">
    <source>
        <dbReference type="EMBL" id="GIY28288.1"/>
    </source>
</evidence>
<evidence type="ECO:0000313" key="2">
    <source>
        <dbReference type="Proteomes" id="UP001054945"/>
    </source>
</evidence>
<protein>
    <submittedName>
        <fullName evidence="1">Uncharacterized protein</fullName>
    </submittedName>
</protein>
<accession>A0AAV4S280</accession>
<proteinExistence type="predicted"/>
<comment type="caution">
    <text evidence="1">The sequence shown here is derived from an EMBL/GenBank/DDBJ whole genome shotgun (WGS) entry which is preliminary data.</text>
</comment>
<keyword evidence="2" id="KW-1185">Reference proteome</keyword>
<dbReference type="EMBL" id="BPLR01008928">
    <property type="protein sequence ID" value="GIY28288.1"/>
    <property type="molecule type" value="Genomic_DNA"/>
</dbReference>